<dbReference type="Pfam" id="PF00096">
    <property type="entry name" value="zf-C2H2"/>
    <property type="match status" value="2"/>
</dbReference>
<name>A0A7I8WCF1_9ANNE</name>
<dbReference type="GO" id="GO:0017053">
    <property type="term" value="C:transcription repressor complex"/>
    <property type="evidence" value="ECO:0007669"/>
    <property type="project" value="TreeGrafter"/>
</dbReference>
<dbReference type="InterPro" id="IPR036236">
    <property type="entry name" value="Znf_C2H2_sf"/>
</dbReference>
<evidence type="ECO:0000256" key="7">
    <source>
        <dbReference type="ARBA" id="ARBA00023163"/>
    </source>
</evidence>
<keyword evidence="7" id="KW-0804">Transcription</keyword>
<dbReference type="GO" id="GO:0030182">
    <property type="term" value="P:neuron differentiation"/>
    <property type="evidence" value="ECO:0007669"/>
    <property type="project" value="TreeGrafter"/>
</dbReference>
<keyword evidence="8" id="KW-0539">Nucleus</keyword>
<proteinExistence type="predicted"/>
<dbReference type="InterPro" id="IPR042972">
    <property type="entry name" value="INSM1/2"/>
</dbReference>
<evidence type="ECO:0000256" key="1">
    <source>
        <dbReference type="ARBA" id="ARBA00004123"/>
    </source>
</evidence>
<dbReference type="Gene3D" id="3.30.160.60">
    <property type="entry name" value="Classic Zinc Finger"/>
    <property type="match status" value="2"/>
</dbReference>
<organism evidence="12 13">
    <name type="scientific">Dimorphilus gyrociliatus</name>
    <dbReference type="NCBI Taxonomy" id="2664684"/>
    <lineage>
        <taxon>Eukaryota</taxon>
        <taxon>Metazoa</taxon>
        <taxon>Spiralia</taxon>
        <taxon>Lophotrochozoa</taxon>
        <taxon>Annelida</taxon>
        <taxon>Polychaeta</taxon>
        <taxon>Polychaeta incertae sedis</taxon>
        <taxon>Dinophilidae</taxon>
        <taxon>Dimorphilus</taxon>
    </lineage>
</organism>
<feature type="domain" description="C2H2-type" evidence="11">
    <location>
        <begin position="213"/>
        <end position="240"/>
    </location>
</feature>
<dbReference type="GO" id="GO:0005634">
    <property type="term" value="C:nucleus"/>
    <property type="evidence" value="ECO:0007669"/>
    <property type="project" value="UniProtKB-SubCell"/>
</dbReference>
<dbReference type="AlphaFoldDB" id="A0A7I8WCF1"/>
<dbReference type="SUPFAM" id="SSF57667">
    <property type="entry name" value="beta-beta-alpha zinc fingers"/>
    <property type="match status" value="2"/>
</dbReference>
<comment type="caution">
    <text evidence="12">The sequence shown here is derived from an EMBL/GenBank/DDBJ whole genome shotgun (WGS) entry which is preliminary data.</text>
</comment>
<dbReference type="EMBL" id="CAJFCJ010000029">
    <property type="protein sequence ID" value="CAD5125855.1"/>
    <property type="molecule type" value="Genomic_DNA"/>
</dbReference>
<dbReference type="PROSITE" id="PS00028">
    <property type="entry name" value="ZINC_FINGER_C2H2_1"/>
    <property type="match status" value="3"/>
</dbReference>
<gene>
    <name evidence="12" type="ORF">DGYR_LOCUS13164</name>
</gene>
<dbReference type="GO" id="GO:0008270">
    <property type="term" value="F:zinc ion binding"/>
    <property type="evidence" value="ECO:0007669"/>
    <property type="project" value="UniProtKB-KW"/>
</dbReference>
<comment type="subcellular location">
    <subcellularLocation>
        <location evidence="1">Nucleus</location>
    </subcellularLocation>
</comment>
<evidence type="ECO:0000256" key="9">
    <source>
        <dbReference type="PROSITE-ProRule" id="PRU00042"/>
    </source>
</evidence>
<evidence type="ECO:0000313" key="12">
    <source>
        <dbReference type="EMBL" id="CAD5125855.1"/>
    </source>
</evidence>
<dbReference type="PANTHER" id="PTHR15065">
    <property type="entry name" value="INSULINOMA-ASSOCIATED 1"/>
    <property type="match status" value="1"/>
</dbReference>
<evidence type="ECO:0000256" key="8">
    <source>
        <dbReference type="ARBA" id="ARBA00023242"/>
    </source>
</evidence>
<sequence>MPRALLFKRSHFRSWRKSETSEEDSQLQLQLLQCSSPDSGYGKSPCSDDISPLSPVHTTPSVRTAATTPPQSSLAKKKGKSKVCRKLQFETSSPVSGTIIRSIDDPSIGQIVSGDIDTNLNWVSVTAEARAELARIENKLGDYTCQLCREKYTDAFDLAQHRCSCIVHVEYKCPECDKVFNCPANLASHRRWHRPKQQQTTTPSNQDDQEAQFECSECGKKFRRAAYLRKHSFTHSTEPSSGSSYACPTCGRLFKTTALRDKHAVSAHSTQPPWIRSTSPGSLIQQVCDATFNQSNLFHCC</sequence>
<feature type="domain" description="C2H2-type" evidence="11">
    <location>
        <begin position="245"/>
        <end position="273"/>
    </location>
</feature>
<accession>A0A7I8WCF1</accession>
<feature type="compositionally biased region" description="Polar residues" evidence="10">
    <location>
        <begin position="56"/>
        <end position="74"/>
    </location>
</feature>
<dbReference type="GO" id="GO:0000978">
    <property type="term" value="F:RNA polymerase II cis-regulatory region sequence-specific DNA binding"/>
    <property type="evidence" value="ECO:0007669"/>
    <property type="project" value="TreeGrafter"/>
</dbReference>
<keyword evidence="6" id="KW-0805">Transcription regulation</keyword>
<dbReference type="SMART" id="SM00355">
    <property type="entry name" value="ZnF_C2H2"/>
    <property type="match status" value="4"/>
</dbReference>
<evidence type="ECO:0000256" key="4">
    <source>
        <dbReference type="ARBA" id="ARBA00022771"/>
    </source>
</evidence>
<dbReference type="PROSITE" id="PS50157">
    <property type="entry name" value="ZINC_FINGER_C2H2_2"/>
    <property type="match status" value="3"/>
</dbReference>
<keyword evidence="5" id="KW-0862">Zinc</keyword>
<evidence type="ECO:0000256" key="3">
    <source>
        <dbReference type="ARBA" id="ARBA00022737"/>
    </source>
</evidence>
<evidence type="ECO:0000256" key="6">
    <source>
        <dbReference type="ARBA" id="ARBA00023015"/>
    </source>
</evidence>
<keyword evidence="3" id="KW-0677">Repeat</keyword>
<keyword evidence="13" id="KW-1185">Reference proteome</keyword>
<dbReference type="GO" id="GO:0001227">
    <property type="term" value="F:DNA-binding transcription repressor activity, RNA polymerase II-specific"/>
    <property type="evidence" value="ECO:0007669"/>
    <property type="project" value="TreeGrafter"/>
</dbReference>
<dbReference type="Proteomes" id="UP000549394">
    <property type="component" value="Unassembled WGS sequence"/>
</dbReference>
<feature type="domain" description="C2H2-type" evidence="11">
    <location>
        <begin position="171"/>
        <end position="198"/>
    </location>
</feature>
<evidence type="ECO:0000259" key="11">
    <source>
        <dbReference type="PROSITE" id="PS50157"/>
    </source>
</evidence>
<dbReference type="PANTHER" id="PTHR15065:SF4">
    <property type="entry name" value="LD18634P"/>
    <property type="match status" value="1"/>
</dbReference>
<dbReference type="GO" id="GO:0010564">
    <property type="term" value="P:regulation of cell cycle process"/>
    <property type="evidence" value="ECO:0007669"/>
    <property type="project" value="TreeGrafter"/>
</dbReference>
<evidence type="ECO:0000256" key="5">
    <source>
        <dbReference type="ARBA" id="ARBA00022833"/>
    </source>
</evidence>
<dbReference type="InterPro" id="IPR013087">
    <property type="entry name" value="Znf_C2H2_type"/>
</dbReference>
<evidence type="ECO:0000313" key="13">
    <source>
        <dbReference type="Proteomes" id="UP000549394"/>
    </source>
</evidence>
<evidence type="ECO:0000256" key="2">
    <source>
        <dbReference type="ARBA" id="ARBA00022723"/>
    </source>
</evidence>
<dbReference type="OrthoDB" id="8953942at2759"/>
<keyword evidence="2" id="KW-0479">Metal-binding</keyword>
<feature type="region of interest" description="Disordered" evidence="10">
    <location>
        <begin position="36"/>
        <end position="79"/>
    </location>
</feature>
<evidence type="ECO:0000256" key="10">
    <source>
        <dbReference type="SAM" id="MobiDB-lite"/>
    </source>
</evidence>
<dbReference type="FunFam" id="3.30.160.60:FF:001329">
    <property type="entry name" value="INSM transcriptional repressor 1"/>
    <property type="match status" value="1"/>
</dbReference>
<keyword evidence="4 9" id="KW-0863">Zinc-finger</keyword>
<protein>
    <recommendedName>
        <fullName evidence="11">C2H2-type domain-containing protein</fullName>
    </recommendedName>
</protein>
<reference evidence="12 13" key="1">
    <citation type="submission" date="2020-08" db="EMBL/GenBank/DDBJ databases">
        <authorList>
            <person name="Hejnol A."/>
        </authorList>
    </citation>
    <scope>NUCLEOTIDE SEQUENCE [LARGE SCALE GENOMIC DNA]</scope>
</reference>